<feature type="chain" id="PRO_5012418015" description="TonB-dependent receptor" evidence="12">
    <location>
        <begin position="21"/>
        <end position="717"/>
    </location>
</feature>
<comment type="subcellular location">
    <subcellularLocation>
        <location evidence="1 10">Cell outer membrane</location>
        <topology evidence="1 10">Multi-pass membrane protein</topology>
    </subcellularLocation>
</comment>
<dbReference type="Pfam" id="PF07715">
    <property type="entry name" value="Plug"/>
    <property type="match status" value="1"/>
</dbReference>
<evidence type="ECO:0008006" key="17">
    <source>
        <dbReference type="Google" id="ProtNLM"/>
    </source>
</evidence>
<organism evidence="15 16">
    <name type="scientific">Tenacibaculum holothuriorum</name>
    <dbReference type="NCBI Taxonomy" id="1635173"/>
    <lineage>
        <taxon>Bacteria</taxon>
        <taxon>Pseudomonadati</taxon>
        <taxon>Bacteroidota</taxon>
        <taxon>Flavobacteriia</taxon>
        <taxon>Flavobacteriales</taxon>
        <taxon>Flavobacteriaceae</taxon>
        <taxon>Tenacibaculum</taxon>
    </lineage>
</organism>
<keyword evidence="7 10" id="KW-0472">Membrane</keyword>
<evidence type="ECO:0000256" key="10">
    <source>
        <dbReference type="PROSITE-ProRule" id="PRU01360"/>
    </source>
</evidence>
<dbReference type="InterPro" id="IPR039426">
    <property type="entry name" value="TonB-dep_rcpt-like"/>
</dbReference>
<dbReference type="InParanoid" id="A0A1Y2PG58"/>
<dbReference type="InterPro" id="IPR036942">
    <property type="entry name" value="Beta-barrel_TonB_sf"/>
</dbReference>
<dbReference type="InterPro" id="IPR008969">
    <property type="entry name" value="CarboxyPept-like_regulatory"/>
</dbReference>
<feature type="domain" description="TonB-dependent receptor-like beta-barrel" evidence="13">
    <location>
        <begin position="295"/>
        <end position="673"/>
    </location>
</feature>
<sequence length="717" mass="81025">MIKNIIITLFFGLLAINTIAQNTVTIKVISDEKELLPGASVFIKNTILGGETNIDGVTTINNIPNGNQTFIVSFIGFETVEKNVSFPTNQTEIIIELHEDEESLDEVVIQSTRSKRSIAEIPTRIEVVGAEELGEKAVMNSANIAMVLRESTGIQMQQTSANSANQSIRIQGLDGRFTQLLKDGFPVFGGFSSGLSIMQIPPLDLKQVEIIKGSSSTLYGGGAIAGLVNLVSKQPKEEREVRLMFDQTSRSGSTLNAFYSEKFNKFGLTLYTSGNMQNATDVNDDHFTDIPKVRSFSLNPSLFYYPNEKETWRLNFNTTIENRIGGDVDVINNNPSPQHSFSEENKSQRYGTQLSYTNEISDDKSFNFKNSISYFKRDLLLPNTQFKGKQWATFTEATFNLYKEKSDWVFGANVITEKFIEDKTAVLDRSYNQFTAGAFSQNNWEFAEKMTLESGLRVDYNENYGVFVLPRISLFIKYNDVVSSRIGGGLGYKIPTIFTEDAEQRSYENVLGINPTNFDAETSLGFNADVNYKTKIFNDNVSLSFNQLVFFTRLKNSLLLQQNGTKYEFTNASNSLNSYGAETNVKLKYKDFILFTNYAYNNVKMNGNQKALTPKHSIGGVLMYEVHDKWRIGYEAYYKSSQLRNNLTTTPNYWTMGFMVMRTFGKVSIYMNFENFTDTKQQNYQSMIMPPHHNPGFTDIWAPTDGFIFNTGILITL</sequence>
<dbReference type="GO" id="GO:0044718">
    <property type="term" value="P:siderophore transmembrane transport"/>
    <property type="evidence" value="ECO:0007669"/>
    <property type="project" value="TreeGrafter"/>
</dbReference>
<dbReference type="GO" id="GO:0015344">
    <property type="term" value="F:siderophore uptake transmembrane transporter activity"/>
    <property type="evidence" value="ECO:0007669"/>
    <property type="project" value="TreeGrafter"/>
</dbReference>
<keyword evidence="8" id="KW-0675">Receptor</keyword>
<evidence type="ECO:0000256" key="5">
    <source>
        <dbReference type="ARBA" id="ARBA00022729"/>
    </source>
</evidence>
<keyword evidence="3 10" id="KW-1134">Transmembrane beta strand</keyword>
<evidence type="ECO:0000256" key="8">
    <source>
        <dbReference type="ARBA" id="ARBA00023170"/>
    </source>
</evidence>
<name>A0A1Y2PG58_9FLAO</name>
<dbReference type="SUPFAM" id="SSF56935">
    <property type="entry name" value="Porins"/>
    <property type="match status" value="1"/>
</dbReference>
<dbReference type="SUPFAM" id="SSF49464">
    <property type="entry name" value="Carboxypeptidase regulatory domain-like"/>
    <property type="match status" value="1"/>
</dbReference>
<dbReference type="Gene3D" id="2.40.170.20">
    <property type="entry name" value="TonB-dependent receptor, beta-barrel domain"/>
    <property type="match status" value="1"/>
</dbReference>
<dbReference type="Pfam" id="PF13715">
    <property type="entry name" value="CarbopepD_reg_2"/>
    <property type="match status" value="1"/>
</dbReference>
<evidence type="ECO:0000256" key="3">
    <source>
        <dbReference type="ARBA" id="ARBA00022452"/>
    </source>
</evidence>
<comment type="similarity">
    <text evidence="10 11">Belongs to the TonB-dependent receptor family.</text>
</comment>
<keyword evidence="6 11" id="KW-0798">TonB box</keyword>
<evidence type="ECO:0000256" key="7">
    <source>
        <dbReference type="ARBA" id="ARBA00023136"/>
    </source>
</evidence>
<dbReference type="AlphaFoldDB" id="A0A1Y2PG58"/>
<protein>
    <recommendedName>
        <fullName evidence="17">TonB-dependent receptor</fullName>
    </recommendedName>
</protein>
<keyword evidence="4 10" id="KW-0812">Transmembrane</keyword>
<evidence type="ECO:0000256" key="12">
    <source>
        <dbReference type="SAM" id="SignalP"/>
    </source>
</evidence>
<dbReference type="EMBL" id="LAPZ01000001">
    <property type="protein sequence ID" value="OSY89464.1"/>
    <property type="molecule type" value="Genomic_DNA"/>
</dbReference>
<proteinExistence type="inferred from homology"/>
<dbReference type="Gene3D" id="2.60.40.1120">
    <property type="entry name" value="Carboxypeptidase-like, regulatory domain"/>
    <property type="match status" value="1"/>
</dbReference>
<dbReference type="STRING" id="1635173.WH52_02180"/>
<evidence type="ECO:0000259" key="14">
    <source>
        <dbReference type="Pfam" id="PF07715"/>
    </source>
</evidence>
<evidence type="ECO:0000256" key="2">
    <source>
        <dbReference type="ARBA" id="ARBA00022448"/>
    </source>
</evidence>
<evidence type="ECO:0000313" key="16">
    <source>
        <dbReference type="Proteomes" id="UP000194221"/>
    </source>
</evidence>
<dbReference type="PANTHER" id="PTHR30069:SF29">
    <property type="entry name" value="HEMOGLOBIN AND HEMOGLOBIN-HAPTOGLOBIN-BINDING PROTEIN 1-RELATED"/>
    <property type="match status" value="1"/>
</dbReference>
<dbReference type="PANTHER" id="PTHR30069">
    <property type="entry name" value="TONB-DEPENDENT OUTER MEMBRANE RECEPTOR"/>
    <property type="match status" value="1"/>
</dbReference>
<evidence type="ECO:0000256" key="6">
    <source>
        <dbReference type="ARBA" id="ARBA00023077"/>
    </source>
</evidence>
<evidence type="ECO:0000313" key="15">
    <source>
        <dbReference type="EMBL" id="OSY89464.1"/>
    </source>
</evidence>
<gene>
    <name evidence="15" type="ORF">WH52_02180</name>
</gene>
<evidence type="ECO:0000256" key="9">
    <source>
        <dbReference type="ARBA" id="ARBA00023237"/>
    </source>
</evidence>
<dbReference type="Proteomes" id="UP000194221">
    <property type="component" value="Unassembled WGS sequence"/>
</dbReference>
<evidence type="ECO:0000256" key="11">
    <source>
        <dbReference type="RuleBase" id="RU003357"/>
    </source>
</evidence>
<dbReference type="OrthoDB" id="1109239at2"/>
<dbReference type="GO" id="GO:0009279">
    <property type="term" value="C:cell outer membrane"/>
    <property type="evidence" value="ECO:0007669"/>
    <property type="project" value="UniProtKB-SubCell"/>
</dbReference>
<dbReference type="InterPro" id="IPR037066">
    <property type="entry name" value="Plug_dom_sf"/>
</dbReference>
<keyword evidence="16" id="KW-1185">Reference proteome</keyword>
<dbReference type="RefSeq" id="WP_086029276.1">
    <property type="nucleotide sequence ID" value="NZ_LAPZ01000001.1"/>
</dbReference>
<dbReference type="Gene3D" id="2.170.130.10">
    <property type="entry name" value="TonB-dependent receptor, plug domain"/>
    <property type="match status" value="1"/>
</dbReference>
<feature type="domain" description="TonB-dependent receptor plug" evidence="14">
    <location>
        <begin position="119"/>
        <end position="226"/>
    </location>
</feature>
<feature type="signal peptide" evidence="12">
    <location>
        <begin position="1"/>
        <end position="20"/>
    </location>
</feature>
<reference evidence="15 16" key="1">
    <citation type="submission" date="2015-03" db="EMBL/GenBank/DDBJ databases">
        <title>Genome sequence of Tenacibaculum sp. S2-2, isolated from intestinal microbiota of sea cucumber, Apostichopus japonicas.</title>
        <authorList>
            <person name="Shao Z."/>
            <person name="Wang L."/>
            <person name="Li X."/>
        </authorList>
    </citation>
    <scope>NUCLEOTIDE SEQUENCE [LARGE SCALE GENOMIC DNA]</scope>
    <source>
        <strain evidence="15 16">S2-2</strain>
    </source>
</reference>
<keyword evidence="2 10" id="KW-0813">Transport</keyword>
<evidence type="ECO:0000256" key="1">
    <source>
        <dbReference type="ARBA" id="ARBA00004571"/>
    </source>
</evidence>
<keyword evidence="5 12" id="KW-0732">Signal</keyword>
<comment type="caution">
    <text evidence="15">The sequence shown here is derived from an EMBL/GenBank/DDBJ whole genome shotgun (WGS) entry which is preliminary data.</text>
</comment>
<evidence type="ECO:0000256" key="4">
    <source>
        <dbReference type="ARBA" id="ARBA00022692"/>
    </source>
</evidence>
<dbReference type="PROSITE" id="PS52016">
    <property type="entry name" value="TONB_DEPENDENT_REC_3"/>
    <property type="match status" value="1"/>
</dbReference>
<dbReference type="InterPro" id="IPR000531">
    <property type="entry name" value="Beta-barrel_TonB"/>
</dbReference>
<keyword evidence="9 10" id="KW-0998">Cell outer membrane</keyword>
<dbReference type="Pfam" id="PF00593">
    <property type="entry name" value="TonB_dep_Rec_b-barrel"/>
    <property type="match status" value="1"/>
</dbReference>
<dbReference type="InterPro" id="IPR012910">
    <property type="entry name" value="Plug_dom"/>
</dbReference>
<evidence type="ECO:0000259" key="13">
    <source>
        <dbReference type="Pfam" id="PF00593"/>
    </source>
</evidence>
<accession>A0A1Y2PG58</accession>